<dbReference type="InParanoid" id="D8QDR7"/>
<feature type="compositionally biased region" description="Basic residues" evidence="6">
    <location>
        <begin position="7"/>
        <end position="16"/>
    </location>
</feature>
<keyword evidence="5" id="KW-0539">Nucleus</keyword>
<accession>D8QDR7</accession>
<dbReference type="InterPro" id="IPR038753">
    <property type="entry name" value="NFKBIL1"/>
</dbReference>
<proteinExistence type="predicted"/>
<feature type="region of interest" description="Disordered" evidence="6">
    <location>
        <begin position="1"/>
        <end position="24"/>
    </location>
</feature>
<name>D8QDR7_SCHCM</name>
<evidence type="ECO:0000256" key="4">
    <source>
        <dbReference type="ARBA" id="ARBA00023043"/>
    </source>
</evidence>
<evidence type="ECO:0000313" key="7">
    <source>
        <dbReference type="EMBL" id="EFI94029.1"/>
    </source>
</evidence>
<feature type="non-terminal residue" evidence="7">
    <location>
        <position position="276"/>
    </location>
</feature>
<gene>
    <name evidence="7" type="ORF">SCHCODRAFT_112006</name>
</gene>
<dbReference type="OMA" id="ETRSHIW"/>
<dbReference type="GO" id="GO:0005634">
    <property type="term" value="C:nucleus"/>
    <property type="evidence" value="ECO:0007669"/>
    <property type="project" value="UniProtKB-SubCell"/>
</dbReference>
<dbReference type="eggNOG" id="ENOG502R0VW">
    <property type="taxonomic scope" value="Eukaryota"/>
</dbReference>
<evidence type="ECO:0000256" key="6">
    <source>
        <dbReference type="SAM" id="MobiDB-lite"/>
    </source>
</evidence>
<evidence type="ECO:0000313" key="8">
    <source>
        <dbReference type="Proteomes" id="UP000007431"/>
    </source>
</evidence>
<keyword evidence="4" id="KW-0040">ANK repeat</keyword>
<feature type="compositionally biased region" description="Basic and acidic residues" evidence="6">
    <location>
        <begin position="117"/>
        <end position="144"/>
    </location>
</feature>
<keyword evidence="2" id="KW-0597">Phosphoprotein</keyword>
<dbReference type="HOGENOM" id="CLU_1008874_0_0_1"/>
<dbReference type="Proteomes" id="UP000007431">
    <property type="component" value="Unassembled WGS sequence"/>
</dbReference>
<dbReference type="OrthoDB" id="412109at2759"/>
<dbReference type="EMBL" id="GL377310">
    <property type="protein sequence ID" value="EFI94029.1"/>
    <property type="molecule type" value="Genomic_DNA"/>
</dbReference>
<reference evidence="7 8" key="1">
    <citation type="journal article" date="2010" name="Nat. Biotechnol.">
        <title>Genome sequence of the model mushroom Schizophyllum commune.</title>
        <authorList>
            <person name="Ohm R.A."/>
            <person name="de Jong J.F."/>
            <person name="Lugones L.G."/>
            <person name="Aerts A."/>
            <person name="Kothe E."/>
            <person name="Stajich J.E."/>
            <person name="de Vries R.P."/>
            <person name="Record E."/>
            <person name="Levasseur A."/>
            <person name="Baker S.E."/>
            <person name="Bartholomew K.A."/>
            <person name="Coutinho P.M."/>
            <person name="Erdmann S."/>
            <person name="Fowler T.J."/>
            <person name="Gathman A.C."/>
            <person name="Lombard V."/>
            <person name="Henrissat B."/>
            <person name="Knabe N."/>
            <person name="Kuees U."/>
            <person name="Lilly W.W."/>
            <person name="Lindquist E."/>
            <person name="Lucas S."/>
            <person name="Magnuson J.K."/>
            <person name="Piumi F."/>
            <person name="Raudaskoski M."/>
            <person name="Salamov A."/>
            <person name="Schmutz J."/>
            <person name="Schwarze F.W.M.R."/>
            <person name="vanKuyk P.A."/>
            <person name="Horton J.S."/>
            <person name="Grigoriev I.V."/>
            <person name="Woesten H.A.B."/>
        </authorList>
    </citation>
    <scope>NUCLEOTIDE SEQUENCE [LARGE SCALE GENOMIC DNA]</scope>
    <source>
        <strain evidence="8">H4-8 / FGSC 9210</strain>
    </source>
</reference>
<organism evidence="8">
    <name type="scientific">Schizophyllum commune (strain H4-8 / FGSC 9210)</name>
    <name type="common">Split gill fungus</name>
    <dbReference type="NCBI Taxonomy" id="578458"/>
    <lineage>
        <taxon>Eukaryota</taxon>
        <taxon>Fungi</taxon>
        <taxon>Dikarya</taxon>
        <taxon>Basidiomycota</taxon>
        <taxon>Agaricomycotina</taxon>
        <taxon>Agaricomycetes</taxon>
        <taxon>Agaricomycetidae</taxon>
        <taxon>Agaricales</taxon>
        <taxon>Schizophyllaceae</taxon>
        <taxon>Schizophyllum</taxon>
    </lineage>
</organism>
<dbReference type="VEuPathDB" id="FungiDB:SCHCODRAFT_02587914"/>
<dbReference type="RefSeq" id="XP_003028932.1">
    <property type="nucleotide sequence ID" value="XM_003028886.1"/>
</dbReference>
<dbReference type="PANTHER" id="PTHR15263:SF1">
    <property type="entry name" value="NF-KAPPA-B INHIBITOR-LIKE PROTEIN 1"/>
    <property type="match status" value="1"/>
</dbReference>
<evidence type="ECO:0000256" key="1">
    <source>
        <dbReference type="ARBA" id="ARBA00004123"/>
    </source>
</evidence>
<comment type="subcellular location">
    <subcellularLocation>
        <location evidence="1">Nucleus</location>
    </subcellularLocation>
</comment>
<dbReference type="KEGG" id="scm:SCHCO_02587914"/>
<sequence length="276" mass="32091">MYNVKAPQRRPRRHPYTRMSHDNLRLDGFPQIIPTHQPIPRKTSLDENTIRAPKATAPQPAPEFDEATIKARPPLAARFPVQPEAEDLTVRPTPAHPRGNIALFREVLDKVAREARAEEKERRRAEELRRQREADELRRKEEARKRKVAAQDQYHTAWHFIIAGRVHPGSLRVGSFPWPVLQAVRSAEDLRVEDVEEFLFRDEGLTMGQERDRLRQEILRWHPDRFNTRTLSYVHPSDRALILEVAGRVARILNELKSRMNCPTPSPPHSPTSQRT</sequence>
<keyword evidence="8" id="KW-1185">Reference proteome</keyword>
<dbReference type="GeneID" id="9590959"/>
<feature type="region of interest" description="Disordered" evidence="6">
    <location>
        <begin position="117"/>
        <end position="146"/>
    </location>
</feature>
<evidence type="ECO:0000256" key="5">
    <source>
        <dbReference type="ARBA" id="ARBA00023242"/>
    </source>
</evidence>
<dbReference type="PANTHER" id="PTHR15263">
    <property type="entry name" value="I-KAPPA-B-LIKE PROTEIN IKBL"/>
    <property type="match status" value="1"/>
</dbReference>
<evidence type="ECO:0000256" key="2">
    <source>
        <dbReference type="ARBA" id="ARBA00022553"/>
    </source>
</evidence>
<evidence type="ECO:0000256" key="3">
    <source>
        <dbReference type="ARBA" id="ARBA00022737"/>
    </source>
</evidence>
<dbReference type="GO" id="GO:0043124">
    <property type="term" value="P:negative regulation of canonical NF-kappaB signal transduction"/>
    <property type="evidence" value="ECO:0007669"/>
    <property type="project" value="InterPro"/>
</dbReference>
<dbReference type="AlphaFoldDB" id="D8QDR7"/>
<protein>
    <submittedName>
        <fullName evidence="7">Uncharacterized protein</fullName>
    </submittedName>
</protein>
<keyword evidence="3" id="KW-0677">Repeat</keyword>